<dbReference type="InterPro" id="IPR036388">
    <property type="entry name" value="WH-like_DNA-bd_sf"/>
</dbReference>
<dbReference type="GO" id="GO:0003700">
    <property type="term" value="F:DNA-binding transcription factor activity"/>
    <property type="evidence" value="ECO:0007669"/>
    <property type="project" value="InterPro"/>
</dbReference>
<dbReference type="SUPFAM" id="SSF46785">
    <property type="entry name" value="Winged helix' DNA-binding domain"/>
    <property type="match status" value="1"/>
</dbReference>
<keyword evidence="2" id="KW-0805">Transcription regulation</keyword>
<dbReference type="InterPro" id="IPR005119">
    <property type="entry name" value="LysR_subst-bd"/>
</dbReference>
<keyword evidence="7" id="KW-1185">Reference proteome</keyword>
<comment type="similarity">
    <text evidence="1">Belongs to the LysR transcriptional regulatory family.</text>
</comment>
<dbReference type="InterPro" id="IPR036390">
    <property type="entry name" value="WH_DNA-bd_sf"/>
</dbReference>
<dbReference type="CDD" id="cd05466">
    <property type="entry name" value="PBP2_LTTR_substrate"/>
    <property type="match status" value="1"/>
</dbReference>
<dbReference type="Gene3D" id="1.10.10.10">
    <property type="entry name" value="Winged helix-like DNA-binding domain superfamily/Winged helix DNA-binding domain"/>
    <property type="match status" value="1"/>
</dbReference>
<dbReference type="PRINTS" id="PR00039">
    <property type="entry name" value="HTHLYSR"/>
</dbReference>
<accession>A0A5M9HX02</accession>
<protein>
    <submittedName>
        <fullName evidence="6">LysR family transcriptional regulator</fullName>
    </submittedName>
</protein>
<dbReference type="AlphaFoldDB" id="A0A5M9HX02"/>
<dbReference type="InterPro" id="IPR000847">
    <property type="entry name" value="LysR_HTH_N"/>
</dbReference>
<dbReference type="Gene3D" id="3.40.190.290">
    <property type="match status" value="1"/>
</dbReference>
<evidence type="ECO:0000259" key="5">
    <source>
        <dbReference type="PROSITE" id="PS50931"/>
    </source>
</evidence>
<dbReference type="Pfam" id="PF03466">
    <property type="entry name" value="LysR_substrate"/>
    <property type="match status" value="1"/>
</dbReference>
<feature type="domain" description="HTH lysR-type" evidence="5">
    <location>
        <begin position="1"/>
        <end position="58"/>
    </location>
</feature>
<dbReference type="InterPro" id="IPR050950">
    <property type="entry name" value="HTH-type_LysR_regulators"/>
</dbReference>
<dbReference type="Proteomes" id="UP000322025">
    <property type="component" value="Unassembled WGS sequence"/>
</dbReference>
<keyword evidence="4" id="KW-0804">Transcription</keyword>
<reference evidence="6" key="1">
    <citation type="submission" date="2019-07" db="EMBL/GenBank/DDBJ databases">
        <authorList>
            <person name="Wongkuna S."/>
            <person name="Scaria J."/>
        </authorList>
    </citation>
    <scope>NUCLEOTIDE SEQUENCE [LARGE SCALE GENOMIC DNA]</scope>
    <source>
        <strain evidence="6">SW178</strain>
    </source>
</reference>
<dbReference type="OrthoDB" id="9803714at2"/>
<evidence type="ECO:0000256" key="1">
    <source>
        <dbReference type="ARBA" id="ARBA00009437"/>
    </source>
</evidence>
<dbReference type="SUPFAM" id="SSF53850">
    <property type="entry name" value="Periplasmic binding protein-like II"/>
    <property type="match status" value="1"/>
</dbReference>
<name>A0A5M9HX02_9FIRM</name>
<evidence type="ECO:0000256" key="2">
    <source>
        <dbReference type="ARBA" id="ARBA00023015"/>
    </source>
</evidence>
<evidence type="ECO:0000256" key="3">
    <source>
        <dbReference type="ARBA" id="ARBA00023125"/>
    </source>
</evidence>
<dbReference type="GO" id="GO:0005829">
    <property type="term" value="C:cytosol"/>
    <property type="evidence" value="ECO:0007669"/>
    <property type="project" value="TreeGrafter"/>
</dbReference>
<dbReference type="EMBL" id="VMSO01000008">
    <property type="protein sequence ID" value="KAA8501494.1"/>
    <property type="molecule type" value="Genomic_DNA"/>
</dbReference>
<comment type="caution">
    <text evidence="6">The sequence shown here is derived from an EMBL/GenBank/DDBJ whole genome shotgun (WGS) entry which is preliminary data.</text>
</comment>
<dbReference type="Pfam" id="PF00126">
    <property type="entry name" value="HTH_1"/>
    <property type="match status" value="1"/>
</dbReference>
<dbReference type="FunFam" id="1.10.10.10:FF:000001">
    <property type="entry name" value="LysR family transcriptional regulator"/>
    <property type="match status" value="1"/>
</dbReference>
<gene>
    <name evidence="6" type="ORF">FNY66_07765</name>
</gene>
<proteinExistence type="inferred from homology"/>
<keyword evidence="3" id="KW-0238">DNA-binding</keyword>
<organism evidence="6 7">
    <name type="scientific">Mediterraneibacter catenae</name>
    <dbReference type="NCBI Taxonomy" id="2594882"/>
    <lineage>
        <taxon>Bacteria</taxon>
        <taxon>Bacillati</taxon>
        <taxon>Bacillota</taxon>
        <taxon>Clostridia</taxon>
        <taxon>Lachnospirales</taxon>
        <taxon>Lachnospiraceae</taxon>
        <taxon>Mediterraneibacter</taxon>
    </lineage>
</organism>
<evidence type="ECO:0000313" key="7">
    <source>
        <dbReference type="Proteomes" id="UP000322025"/>
    </source>
</evidence>
<dbReference type="PROSITE" id="PS50931">
    <property type="entry name" value="HTH_LYSR"/>
    <property type="match status" value="1"/>
</dbReference>
<sequence length="290" mass="33042">MELRVLKYFLTVADEGNFTRAADILHITQPTLSRQLMELEDELGTALLIRGKRSVTLTDEGFLFKQQAEMIVELSDKLEHTFKDKKGVVCGTIRIGAAEAVGCRALALYMKEFRDKYPDVQFDLYNGMADNIKEMLERGLLDLGLVLEPIDTAKFEYVRLPQKETWGLLLRNDHELAEKDTITVEDIRQYPLIMPGRENAKNEVLHWMHCEEKHLNIPAYYNLLSNAALLVEAGMGCAVCLDGALSIHADPALCFRRLLPEHTTRSVILWKKNHLFSQAASLFVQTIQEH</sequence>
<dbReference type="RefSeq" id="WP_087149825.1">
    <property type="nucleotide sequence ID" value="NZ_VMSO01000008.1"/>
</dbReference>
<dbReference type="PANTHER" id="PTHR30419:SF8">
    <property type="entry name" value="NITROGEN ASSIMILATION TRANSCRIPTIONAL ACTIVATOR-RELATED"/>
    <property type="match status" value="1"/>
</dbReference>
<dbReference type="PANTHER" id="PTHR30419">
    <property type="entry name" value="HTH-TYPE TRANSCRIPTIONAL REGULATOR YBHD"/>
    <property type="match status" value="1"/>
</dbReference>
<dbReference type="GO" id="GO:0003677">
    <property type="term" value="F:DNA binding"/>
    <property type="evidence" value="ECO:0007669"/>
    <property type="project" value="UniProtKB-KW"/>
</dbReference>
<evidence type="ECO:0000313" key="6">
    <source>
        <dbReference type="EMBL" id="KAA8501494.1"/>
    </source>
</evidence>
<evidence type="ECO:0000256" key="4">
    <source>
        <dbReference type="ARBA" id="ARBA00023163"/>
    </source>
</evidence>